<sequence>MGRRRYLFDENTTPALGDQLRRRRPALEAMSVGEKTAPSKGTLDPDILLWIEAHEFTLVTRNRKSMPAHLHQHLETGAPYSRYFDSTAKGTVARDCRRLATYLGACRRE</sequence>
<accession>A0A450XLU1</accession>
<dbReference type="EMBL" id="CAADFP010000105">
    <property type="protein sequence ID" value="VFK30226.1"/>
    <property type="molecule type" value="Genomic_DNA"/>
</dbReference>
<dbReference type="EMBL" id="CAADFM010000104">
    <property type="protein sequence ID" value="VFK14363.1"/>
    <property type="molecule type" value="Genomic_DNA"/>
</dbReference>
<name>A0A450XLU1_9GAMM</name>
<protein>
    <submittedName>
        <fullName evidence="2">Uncharacterized protein</fullName>
    </submittedName>
</protein>
<evidence type="ECO:0000313" key="1">
    <source>
        <dbReference type="EMBL" id="VFK14363.1"/>
    </source>
</evidence>
<dbReference type="AlphaFoldDB" id="A0A450XLU1"/>
<gene>
    <name evidence="1" type="ORF">BECKLPF1236A_GA0070988_101048</name>
    <name evidence="2" type="ORF">BECKLPF1236C_GA0070990_101058</name>
</gene>
<organism evidence="2">
    <name type="scientific">Candidatus Kentrum sp. LPFa</name>
    <dbReference type="NCBI Taxonomy" id="2126335"/>
    <lineage>
        <taxon>Bacteria</taxon>
        <taxon>Pseudomonadati</taxon>
        <taxon>Pseudomonadota</taxon>
        <taxon>Gammaproteobacteria</taxon>
        <taxon>Candidatus Kentrum</taxon>
    </lineage>
</organism>
<proteinExistence type="predicted"/>
<evidence type="ECO:0000313" key="2">
    <source>
        <dbReference type="EMBL" id="VFK30226.1"/>
    </source>
</evidence>
<reference evidence="2" key="1">
    <citation type="submission" date="2019-02" db="EMBL/GenBank/DDBJ databases">
        <authorList>
            <person name="Gruber-Vodicka R. H."/>
            <person name="Seah K. B. B."/>
        </authorList>
    </citation>
    <scope>NUCLEOTIDE SEQUENCE</scope>
    <source>
        <strain evidence="1">BECK_S312</strain>
        <strain evidence="2">BECK_S426</strain>
    </source>
</reference>